<sequence length="458" mass="53057">MLRLLIGLFLASLISLQSASWQEPLRVSIEFVDLPKKIIRFPAHDLKVGEFGFVVTKLSDYEIVNAEVVIIAVENGVATAKFRAFESMKQSHLPTPRMVAKKGDLVYFRQFNNQAFLIAPNDELYEQIKATNTDINFISSDLLVTFLNGFDPKIANLRKACNVYSVGVIYIVTTNTLNILSCESFEILEKRELDTSGITKTSTPFFSRVEGIDAGTLGKLFSGSQSKNYFAYYDALVKKEKRKEVRIEKKEGKIDARENKREIKQEAIKEPKKANQGVENAPTLEEKNYQKAEQKLDAKEERRHLRDEKKKAKATKKAMEFEEREKEYQERDDRETEERRKALGMDKGDEKVKPKSLKETKELNQELVKEPSNENNATQQGEKENQENKDTPVSKENNAKKEEPKLSPKEEKRRLKEEKKKAKAEQRAREFEQRAKEHQERDEKELEERRKALEMNKK</sequence>
<keyword evidence="2" id="KW-0732">Signal</keyword>
<dbReference type="RefSeq" id="WP_064434440.1">
    <property type="nucleotide sequence ID" value="NZ_CP011486.1"/>
</dbReference>
<dbReference type="PATRIC" id="fig|210.2441.peg.492"/>
<dbReference type="EMBL" id="CP011486">
    <property type="protein sequence ID" value="ANH48073.1"/>
    <property type="molecule type" value="Genomic_DNA"/>
</dbReference>
<reference evidence="5 6" key="1">
    <citation type="submission" date="2014-04" db="EMBL/GenBank/DDBJ databases">
        <title>Detecting global and local adaptation in a worldwide sample of Helicobacter pylori genomes.</title>
        <authorList>
            <person name="Montano V."/>
            <person name="Didelot X."/>
            <person name="Foll M."/>
            <person name="Linz B."/>
            <person name="Reinhardt R."/>
            <person name="Suerbaum S."/>
            <person name="Moodley Y."/>
            <person name="Jensen J.D."/>
        </authorList>
    </citation>
    <scope>NUCLEOTIDE SEQUENCE [LARGE SCALE GENOMIC DNA]</scope>
    <source>
        <strain evidence="5 6">K26A1</strain>
    </source>
</reference>
<feature type="domain" description="Plasminogen-binding protein PgbA N-terminal" evidence="3">
    <location>
        <begin position="25"/>
        <end position="237"/>
    </location>
</feature>
<feature type="region of interest" description="Disordered" evidence="1">
    <location>
        <begin position="264"/>
        <end position="458"/>
    </location>
</feature>
<dbReference type="Pfam" id="PF15437">
    <property type="entry name" value="PGBA_C"/>
    <property type="match status" value="2"/>
</dbReference>
<name>A0A1A9HEA8_HELPX</name>
<gene>
    <name evidence="5" type="ORF">AA977_02385</name>
</gene>
<evidence type="ECO:0000313" key="5">
    <source>
        <dbReference type="EMBL" id="ANH48073.1"/>
    </source>
</evidence>
<evidence type="ECO:0000256" key="1">
    <source>
        <dbReference type="SAM" id="MobiDB-lite"/>
    </source>
</evidence>
<feature type="compositionally biased region" description="Basic and acidic residues" evidence="1">
    <location>
        <begin position="284"/>
        <end position="310"/>
    </location>
</feature>
<feature type="signal peptide" evidence="2">
    <location>
        <begin position="1"/>
        <end position="19"/>
    </location>
</feature>
<evidence type="ECO:0000259" key="3">
    <source>
        <dbReference type="Pfam" id="PF15436"/>
    </source>
</evidence>
<dbReference type="InterPro" id="IPR032737">
    <property type="entry name" value="PGBA_C"/>
</dbReference>
<evidence type="ECO:0000259" key="4">
    <source>
        <dbReference type="Pfam" id="PF15437"/>
    </source>
</evidence>
<feature type="compositionally biased region" description="Basic and acidic residues" evidence="1">
    <location>
        <begin position="317"/>
        <end position="372"/>
    </location>
</feature>
<feature type="domain" description="Plasminogen-binding protein PgbA C-terminal" evidence="4">
    <location>
        <begin position="375"/>
        <end position="458"/>
    </location>
</feature>
<feature type="domain" description="Plasminogen-binding protein PgbA C-terminal" evidence="4">
    <location>
        <begin position="274"/>
        <end position="347"/>
    </location>
</feature>
<dbReference type="Proteomes" id="UP000078062">
    <property type="component" value="Chromosome"/>
</dbReference>
<accession>A0A1A9HEA8</accession>
<feature type="chain" id="PRO_5008388974" evidence="2">
    <location>
        <begin position="20"/>
        <end position="458"/>
    </location>
</feature>
<evidence type="ECO:0000256" key="2">
    <source>
        <dbReference type="SAM" id="SignalP"/>
    </source>
</evidence>
<evidence type="ECO:0000313" key="6">
    <source>
        <dbReference type="Proteomes" id="UP000078062"/>
    </source>
</evidence>
<dbReference type="Pfam" id="PF15436">
    <property type="entry name" value="PGBA_N"/>
    <property type="match status" value="1"/>
</dbReference>
<dbReference type="InterPro" id="IPR029276">
    <property type="entry name" value="PgbA_N"/>
</dbReference>
<feature type="compositionally biased region" description="Basic and acidic residues" evidence="1">
    <location>
        <begin position="264"/>
        <end position="273"/>
    </location>
</feature>
<dbReference type="AlphaFoldDB" id="A0A1A9HEA8"/>
<organism evidence="5 6">
    <name type="scientific">Helicobacter pylori</name>
    <name type="common">Campylobacter pylori</name>
    <dbReference type="NCBI Taxonomy" id="210"/>
    <lineage>
        <taxon>Bacteria</taxon>
        <taxon>Pseudomonadati</taxon>
        <taxon>Campylobacterota</taxon>
        <taxon>Epsilonproteobacteria</taxon>
        <taxon>Campylobacterales</taxon>
        <taxon>Helicobacteraceae</taxon>
        <taxon>Helicobacter</taxon>
    </lineage>
</organism>
<proteinExistence type="predicted"/>
<feature type="compositionally biased region" description="Basic and acidic residues" evidence="1">
    <location>
        <begin position="381"/>
        <end position="458"/>
    </location>
</feature>
<protein>
    <submittedName>
        <fullName evidence="5">Plasmid stabilization protein</fullName>
    </submittedName>
</protein>